<dbReference type="EMBL" id="VIWP01000006">
    <property type="protein sequence ID" value="TWF50279.1"/>
    <property type="molecule type" value="Genomic_DNA"/>
</dbReference>
<dbReference type="RefSeq" id="WP_145640577.1">
    <property type="nucleotide sequence ID" value="NZ_VIWP01000006.1"/>
</dbReference>
<name>A0A561QIU7_9HYPH</name>
<gene>
    <name evidence="2" type="ORF">FHW37_106241</name>
</gene>
<keyword evidence="1" id="KW-0812">Transmembrane</keyword>
<accession>A0A561QIU7</accession>
<evidence type="ECO:0008006" key="4">
    <source>
        <dbReference type="Google" id="ProtNLM"/>
    </source>
</evidence>
<dbReference type="Proteomes" id="UP000320653">
    <property type="component" value="Unassembled WGS sequence"/>
</dbReference>
<dbReference type="AlphaFoldDB" id="A0A561QIU7"/>
<proteinExistence type="predicted"/>
<protein>
    <recommendedName>
        <fullName evidence="4">DUF4345 domain-containing protein</fullName>
    </recommendedName>
</protein>
<evidence type="ECO:0000313" key="2">
    <source>
        <dbReference type="EMBL" id="TWF50279.1"/>
    </source>
</evidence>
<evidence type="ECO:0000313" key="3">
    <source>
        <dbReference type="Proteomes" id="UP000320653"/>
    </source>
</evidence>
<reference evidence="2 3" key="1">
    <citation type="submission" date="2019-06" db="EMBL/GenBank/DDBJ databases">
        <title>Sorghum-associated microbial communities from plants grown in Nebraska, USA.</title>
        <authorList>
            <person name="Schachtman D."/>
        </authorList>
    </citation>
    <scope>NUCLEOTIDE SEQUENCE [LARGE SCALE GENOMIC DNA]</scope>
    <source>
        <strain evidence="2 3">1225</strain>
    </source>
</reference>
<keyword evidence="1" id="KW-1133">Transmembrane helix</keyword>
<feature type="transmembrane region" description="Helical" evidence="1">
    <location>
        <begin position="106"/>
        <end position="125"/>
    </location>
</feature>
<feature type="transmembrane region" description="Helical" evidence="1">
    <location>
        <begin position="12"/>
        <end position="31"/>
    </location>
</feature>
<feature type="transmembrane region" description="Helical" evidence="1">
    <location>
        <begin position="75"/>
        <end position="94"/>
    </location>
</feature>
<keyword evidence="1" id="KW-0472">Membrane</keyword>
<keyword evidence="3" id="KW-1185">Reference proteome</keyword>
<organism evidence="2 3">
    <name type="scientific">Neorhizobium alkalisoli</name>
    <dbReference type="NCBI Taxonomy" id="528178"/>
    <lineage>
        <taxon>Bacteria</taxon>
        <taxon>Pseudomonadati</taxon>
        <taxon>Pseudomonadota</taxon>
        <taxon>Alphaproteobacteria</taxon>
        <taxon>Hyphomicrobiales</taxon>
        <taxon>Rhizobiaceae</taxon>
        <taxon>Rhizobium/Agrobacterium group</taxon>
        <taxon>Neorhizobium</taxon>
    </lineage>
</organism>
<comment type="caution">
    <text evidence="2">The sequence shown here is derived from an EMBL/GenBank/DDBJ whole genome shotgun (WGS) entry which is preliminary data.</text>
</comment>
<sequence>MEFYFPTEQGEQLAFICAAVTAVIGLFIFLFPGPCLRLSAFQIGEVRPEGYGSVRAAGGQYVALGLTPILLAQDWFYMMLGLVLAGSAIGRLASFAFDRGLTVRNIAIFLLQVALSGGPLAYVFGYL</sequence>
<evidence type="ECO:0000256" key="1">
    <source>
        <dbReference type="SAM" id="Phobius"/>
    </source>
</evidence>
<dbReference type="OrthoDB" id="9808658at2"/>